<dbReference type="Gene3D" id="3.30.230.10">
    <property type="match status" value="1"/>
</dbReference>
<dbReference type="SUPFAM" id="SSF118116">
    <property type="entry name" value="DNA mismatch repair protein MutL"/>
    <property type="match status" value="2"/>
</dbReference>
<dbReference type="InterPro" id="IPR014790">
    <property type="entry name" value="MutL_C"/>
</dbReference>
<organism evidence="5 6">
    <name type="scientific">Phascolomyces articulosus</name>
    <dbReference type="NCBI Taxonomy" id="60185"/>
    <lineage>
        <taxon>Eukaryota</taxon>
        <taxon>Fungi</taxon>
        <taxon>Fungi incertae sedis</taxon>
        <taxon>Mucoromycota</taxon>
        <taxon>Mucoromycotina</taxon>
        <taxon>Mucoromycetes</taxon>
        <taxon>Mucorales</taxon>
        <taxon>Lichtheimiaceae</taxon>
        <taxon>Phascolomyces</taxon>
    </lineage>
</organism>
<reference evidence="5" key="2">
    <citation type="submission" date="2023-02" db="EMBL/GenBank/DDBJ databases">
        <authorList>
            <consortium name="DOE Joint Genome Institute"/>
            <person name="Mondo S.J."/>
            <person name="Chang Y."/>
            <person name="Wang Y."/>
            <person name="Ahrendt S."/>
            <person name="Andreopoulos W."/>
            <person name="Barry K."/>
            <person name="Beard J."/>
            <person name="Benny G.L."/>
            <person name="Blankenship S."/>
            <person name="Bonito G."/>
            <person name="Cuomo C."/>
            <person name="Desiro A."/>
            <person name="Gervers K.A."/>
            <person name="Hundley H."/>
            <person name="Kuo A."/>
            <person name="LaButti K."/>
            <person name="Lang B.F."/>
            <person name="Lipzen A."/>
            <person name="O'Donnell K."/>
            <person name="Pangilinan J."/>
            <person name="Reynolds N."/>
            <person name="Sandor L."/>
            <person name="Smith M.W."/>
            <person name="Tsang A."/>
            <person name="Grigoriev I.V."/>
            <person name="Stajich J.E."/>
            <person name="Spatafora J.W."/>
        </authorList>
    </citation>
    <scope>NUCLEOTIDE SEQUENCE</scope>
    <source>
        <strain evidence="5">RSA 2281</strain>
    </source>
</reference>
<evidence type="ECO:0000313" key="6">
    <source>
        <dbReference type="Proteomes" id="UP001209540"/>
    </source>
</evidence>
<evidence type="ECO:0000259" key="4">
    <source>
        <dbReference type="SMART" id="SM01340"/>
    </source>
</evidence>
<protein>
    <recommendedName>
        <fullName evidence="7">MutL C-terminal dimerisation domain-containing protein</fullName>
    </recommendedName>
</protein>
<dbReference type="InterPro" id="IPR042120">
    <property type="entry name" value="MutL_C_dimsub"/>
</dbReference>
<proteinExistence type="inferred from homology"/>
<evidence type="ECO:0000256" key="2">
    <source>
        <dbReference type="ARBA" id="ARBA00022763"/>
    </source>
</evidence>
<dbReference type="NCBIfam" id="TIGR00585">
    <property type="entry name" value="mutl"/>
    <property type="match status" value="1"/>
</dbReference>
<dbReference type="SMART" id="SM01340">
    <property type="entry name" value="DNA_mis_repair"/>
    <property type="match status" value="1"/>
</dbReference>
<feature type="domain" description="MutL C-terminal dimerisation" evidence="3">
    <location>
        <begin position="476"/>
        <end position="696"/>
    </location>
</feature>
<dbReference type="GO" id="GO:0032300">
    <property type="term" value="C:mismatch repair complex"/>
    <property type="evidence" value="ECO:0007669"/>
    <property type="project" value="InterPro"/>
</dbReference>
<dbReference type="InterPro" id="IPR014721">
    <property type="entry name" value="Ribsml_uS5_D2-typ_fold_subgr"/>
</dbReference>
<dbReference type="GO" id="GO:0006298">
    <property type="term" value="P:mismatch repair"/>
    <property type="evidence" value="ECO:0007669"/>
    <property type="project" value="InterPro"/>
</dbReference>
<comment type="caution">
    <text evidence="5">The sequence shown here is derived from an EMBL/GenBank/DDBJ whole genome shotgun (WGS) entry which is preliminary data.</text>
</comment>
<reference evidence="5" key="1">
    <citation type="journal article" date="2022" name="IScience">
        <title>Evolution of zygomycete secretomes and the origins of terrestrial fungal ecologies.</title>
        <authorList>
            <person name="Chang Y."/>
            <person name="Wang Y."/>
            <person name="Mondo S."/>
            <person name="Ahrendt S."/>
            <person name="Andreopoulos W."/>
            <person name="Barry K."/>
            <person name="Beard J."/>
            <person name="Benny G.L."/>
            <person name="Blankenship S."/>
            <person name="Bonito G."/>
            <person name="Cuomo C."/>
            <person name="Desiro A."/>
            <person name="Gervers K.A."/>
            <person name="Hundley H."/>
            <person name="Kuo A."/>
            <person name="LaButti K."/>
            <person name="Lang B.F."/>
            <person name="Lipzen A."/>
            <person name="O'Donnell K."/>
            <person name="Pangilinan J."/>
            <person name="Reynolds N."/>
            <person name="Sandor L."/>
            <person name="Smith M.E."/>
            <person name="Tsang A."/>
            <person name="Grigoriev I.V."/>
            <person name="Stajich J.E."/>
            <person name="Spatafora J.W."/>
        </authorList>
    </citation>
    <scope>NUCLEOTIDE SEQUENCE</scope>
    <source>
        <strain evidence="5">RSA 2281</strain>
    </source>
</reference>
<comment type="similarity">
    <text evidence="1">Belongs to the DNA mismatch repair MutL/HexB family.</text>
</comment>
<dbReference type="SUPFAM" id="SSF55874">
    <property type="entry name" value="ATPase domain of HSP90 chaperone/DNA topoisomerase II/histidine kinase"/>
    <property type="match status" value="1"/>
</dbReference>
<dbReference type="InterPro" id="IPR013507">
    <property type="entry name" value="DNA_mismatch_S5_2-like"/>
</dbReference>
<evidence type="ECO:0008006" key="7">
    <source>
        <dbReference type="Google" id="ProtNLM"/>
    </source>
</evidence>
<dbReference type="PANTHER" id="PTHR10073">
    <property type="entry name" value="DNA MISMATCH REPAIR PROTEIN MLH, PMS, MUTL"/>
    <property type="match status" value="1"/>
</dbReference>
<dbReference type="PANTHER" id="PTHR10073:SF47">
    <property type="entry name" value="DNA MISMATCH REPAIR PROTEIN MLH3"/>
    <property type="match status" value="1"/>
</dbReference>
<sequence>MAQIVELQPQVIHQLRASLNITTLQQCIEELVKNALDADATQVDISFDAEKYTVRVDDDGIGINPTQLTHLCKRHATSKCKTLNDLRHVHTFGYRGQGLASLADIGIVQIISRFHQCDYASMGIWKDGKLIETSSSQPRRAGTTVIIRDLFYKFPVRRRFYSNTTVERTNEYIKRWVITIALAFPHIGFILRDRGTKILVTKKRSSDLNLLNHLYGHEFIKNIRSFEYNDDTDIKLQGHFGIIPYPSKNQQFIYINRHPIEPNHSLYRTVIETFVGSSIMTEQSKKGKGVVEKHPVFVIHIEDLYLSSYDIALYLLDEHKVYPNLRILVRQLVANFLRAYNFISSTAYKQLVDISDSSNKRKKTSALSSSSSSANKVTWPSSWLYSNNSTTEEQNQPGAINFIDRSKLRKKFSPIYQQTSTPSSSTETVATKAVEDTKKASLSGIMATNNNAPTTTTQHEGLAVRLEKESLKDAKVLAQVDNKFILIKLLNAGHRHQLLLVDQHAADERVQLERMLWSLKDTAEATQLDPSITIDLTPAECILAQKYAMQLSRWGFRLSITTPRSDVTPTPLSSIYQEASDSTTTTILRYSKHFSTRQSSPHFKKMKKATTVPSAFVTRLPRIIADRCIVNNDMLCDLLREYLHSLDRVQQNQQDEESENDQEVNSFTFLHGCPRGMMNILRSKACRGAIMFNDSLTLDQCRWLIKALSDCRFPFQCVHGRPSIVPLVALDRNRPKRHKINWSRFYI</sequence>
<keyword evidence="6" id="KW-1185">Reference proteome</keyword>
<dbReference type="Pfam" id="PF08676">
    <property type="entry name" value="MutL_C"/>
    <property type="match status" value="1"/>
</dbReference>
<evidence type="ECO:0000259" key="3">
    <source>
        <dbReference type="SMART" id="SM00853"/>
    </source>
</evidence>
<dbReference type="GO" id="GO:0030983">
    <property type="term" value="F:mismatched DNA binding"/>
    <property type="evidence" value="ECO:0007669"/>
    <property type="project" value="InterPro"/>
</dbReference>
<dbReference type="Proteomes" id="UP001209540">
    <property type="component" value="Unassembled WGS sequence"/>
</dbReference>
<dbReference type="Gene3D" id="3.30.1540.20">
    <property type="entry name" value="MutL, C-terminal domain, dimerisation subdomain"/>
    <property type="match status" value="2"/>
</dbReference>
<dbReference type="GO" id="GO:0140664">
    <property type="term" value="F:ATP-dependent DNA damage sensor activity"/>
    <property type="evidence" value="ECO:0007669"/>
    <property type="project" value="InterPro"/>
</dbReference>
<feature type="domain" description="DNA mismatch repair protein S5" evidence="4">
    <location>
        <begin position="211"/>
        <end position="334"/>
    </location>
</feature>
<evidence type="ECO:0000313" key="5">
    <source>
        <dbReference type="EMBL" id="KAI9274369.1"/>
    </source>
</evidence>
<dbReference type="InterPro" id="IPR042121">
    <property type="entry name" value="MutL_C_regsub"/>
</dbReference>
<dbReference type="GO" id="GO:0005524">
    <property type="term" value="F:ATP binding"/>
    <property type="evidence" value="ECO:0007669"/>
    <property type="project" value="InterPro"/>
</dbReference>
<dbReference type="InterPro" id="IPR038973">
    <property type="entry name" value="MutL/Mlh/Pms-like"/>
</dbReference>
<dbReference type="InterPro" id="IPR002099">
    <property type="entry name" value="MutL/Mlh/PMS"/>
</dbReference>
<gene>
    <name evidence="5" type="ORF">BDA99DRAFT_497332</name>
</gene>
<dbReference type="EMBL" id="JAIXMP010000004">
    <property type="protein sequence ID" value="KAI9274369.1"/>
    <property type="molecule type" value="Genomic_DNA"/>
</dbReference>
<dbReference type="InterPro" id="IPR037198">
    <property type="entry name" value="MutL_C_sf"/>
</dbReference>
<dbReference type="SMART" id="SM00853">
    <property type="entry name" value="MutL_C"/>
    <property type="match status" value="1"/>
</dbReference>
<dbReference type="InterPro" id="IPR036890">
    <property type="entry name" value="HATPase_C_sf"/>
</dbReference>
<accession>A0AAD5KKL0</accession>
<dbReference type="Pfam" id="PF13589">
    <property type="entry name" value="HATPase_c_3"/>
    <property type="match status" value="1"/>
</dbReference>
<dbReference type="Gene3D" id="3.30.1370.100">
    <property type="entry name" value="MutL, C-terminal domain, regulatory subdomain"/>
    <property type="match status" value="2"/>
</dbReference>
<dbReference type="AlphaFoldDB" id="A0AAD5KKL0"/>
<dbReference type="Gene3D" id="3.30.565.10">
    <property type="entry name" value="Histidine kinase-like ATPase, C-terminal domain"/>
    <property type="match status" value="1"/>
</dbReference>
<keyword evidence="2" id="KW-0227">DNA damage</keyword>
<name>A0AAD5KKL0_9FUNG</name>
<dbReference type="GO" id="GO:0016887">
    <property type="term" value="F:ATP hydrolysis activity"/>
    <property type="evidence" value="ECO:0007669"/>
    <property type="project" value="InterPro"/>
</dbReference>
<evidence type="ECO:0000256" key="1">
    <source>
        <dbReference type="ARBA" id="ARBA00006082"/>
    </source>
</evidence>